<gene>
    <name evidence="1" type="primary">X975_00963</name>
    <name evidence="1" type="ORF">NPIL_294181</name>
</gene>
<dbReference type="EMBL" id="BMAW01049347">
    <property type="protein sequence ID" value="GFS70269.1"/>
    <property type="molecule type" value="Genomic_DNA"/>
</dbReference>
<name>A0A8X6MNY3_NEPPI</name>
<comment type="caution">
    <text evidence="1">The sequence shown here is derived from an EMBL/GenBank/DDBJ whole genome shotgun (WGS) entry which is preliminary data.</text>
</comment>
<dbReference type="PANTHER" id="PTHR47331:SF1">
    <property type="entry name" value="GAG-LIKE PROTEIN"/>
    <property type="match status" value="1"/>
</dbReference>
<proteinExistence type="predicted"/>
<evidence type="ECO:0000313" key="2">
    <source>
        <dbReference type="Proteomes" id="UP000887013"/>
    </source>
</evidence>
<accession>A0A8X6MNY3</accession>
<keyword evidence="2" id="KW-1185">Reference proteome</keyword>
<evidence type="ECO:0000313" key="1">
    <source>
        <dbReference type="EMBL" id="GFS70269.1"/>
    </source>
</evidence>
<dbReference type="Proteomes" id="UP000887013">
    <property type="component" value="Unassembled WGS sequence"/>
</dbReference>
<dbReference type="AlphaFoldDB" id="A0A8X6MNY3"/>
<dbReference type="Pfam" id="PF05380">
    <property type="entry name" value="Peptidase_A17"/>
    <property type="match status" value="1"/>
</dbReference>
<sequence>MDLSMLMGEHQLKVLGLNWNPEKDELSLEVRDLVDSWKSLRNNKRCILQTAARIFDPLGLIASFVIRIKLLLHEIRERKSDWDEELPQNLRQKWVKWCK</sequence>
<reference evidence="1" key="1">
    <citation type="submission" date="2020-08" db="EMBL/GenBank/DDBJ databases">
        <title>Multicomponent nature underlies the extraordinary mechanical properties of spider dragline silk.</title>
        <authorList>
            <person name="Kono N."/>
            <person name="Nakamura H."/>
            <person name="Mori M."/>
            <person name="Yoshida Y."/>
            <person name="Ohtoshi R."/>
            <person name="Malay A.D."/>
            <person name="Moran D.A.P."/>
            <person name="Tomita M."/>
            <person name="Numata K."/>
            <person name="Arakawa K."/>
        </authorList>
    </citation>
    <scope>NUCLEOTIDE SEQUENCE</scope>
</reference>
<dbReference type="OrthoDB" id="6437258at2759"/>
<dbReference type="InterPro" id="IPR008042">
    <property type="entry name" value="Retrotrans_Pao"/>
</dbReference>
<organism evidence="1 2">
    <name type="scientific">Nephila pilipes</name>
    <name type="common">Giant wood spider</name>
    <name type="synonym">Nephila maculata</name>
    <dbReference type="NCBI Taxonomy" id="299642"/>
    <lineage>
        <taxon>Eukaryota</taxon>
        <taxon>Metazoa</taxon>
        <taxon>Ecdysozoa</taxon>
        <taxon>Arthropoda</taxon>
        <taxon>Chelicerata</taxon>
        <taxon>Arachnida</taxon>
        <taxon>Araneae</taxon>
        <taxon>Araneomorphae</taxon>
        <taxon>Entelegynae</taxon>
        <taxon>Araneoidea</taxon>
        <taxon>Nephilidae</taxon>
        <taxon>Nephila</taxon>
    </lineage>
</organism>
<dbReference type="PANTHER" id="PTHR47331">
    <property type="entry name" value="PHD-TYPE DOMAIN-CONTAINING PROTEIN"/>
    <property type="match status" value="1"/>
</dbReference>
<protein>
    <submittedName>
        <fullName evidence="1">Uncharacterized protein</fullName>
    </submittedName>
</protein>